<keyword evidence="2" id="KW-0342">GTP-binding</keyword>
<dbReference type="Pfam" id="PF22594">
    <property type="entry name" value="GTP-eEF1A_C"/>
    <property type="match status" value="1"/>
</dbReference>
<evidence type="ECO:0000259" key="3">
    <source>
        <dbReference type="Pfam" id="PF22594"/>
    </source>
</evidence>
<comment type="caution">
    <text evidence="4">The sequence shown here is derived from an EMBL/GenBank/DDBJ whole genome shotgun (WGS) entry which is preliminary data.</text>
</comment>
<feature type="domain" description="GTP-eEF1A C-terminal" evidence="3">
    <location>
        <begin position="135"/>
        <end position="216"/>
    </location>
</feature>
<evidence type="ECO:0000256" key="1">
    <source>
        <dbReference type="ARBA" id="ARBA00022741"/>
    </source>
</evidence>
<gene>
    <name evidence="4" type="ORF">BGZ65_001753</name>
</gene>
<keyword evidence="5" id="KW-1185">Reference proteome</keyword>
<organism evidence="4 5">
    <name type="scientific">Modicella reniformis</name>
    <dbReference type="NCBI Taxonomy" id="1440133"/>
    <lineage>
        <taxon>Eukaryota</taxon>
        <taxon>Fungi</taxon>
        <taxon>Fungi incertae sedis</taxon>
        <taxon>Mucoromycota</taxon>
        <taxon>Mortierellomycotina</taxon>
        <taxon>Mortierellomycetes</taxon>
        <taxon>Mortierellales</taxon>
        <taxon>Mortierellaceae</taxon>
        <taxon>Modicella</taxon>
    </lineage>
</organism>
<evidence type="ECO:0000313" key="4">
    <source>
        <dbReference type="EMBL" id="KAG0003389.1"/>
    </source>
</evidence>
<dbReference type="InterPro" id="IPR054696">
    <property type="entry name" value="GTP-eEF1A_C"/>
</dbReference>
<reference evidence="4" key="1">
    <citation type="journal article" date="2020" name="Fungal Divers.">
        <title>Resolving the Mortierellaceae phylogeny through synthesis of multi-gene phylogenetics and phylogenomics.</title>
        <authorList>
            <person name="Vandepol N."/>
            <person name="Liber J."/>
            <person name="Desiro A."/>
            <person name="Na H."/>
            <person name="Kennedy M."/>
            <person name="Barry K."/>
            <person name="Grigoriev I.V."/>
            <person name="Miller A.N."/>
            <person name="O'Donnell K."/>
            <person name="Stajich J.E."/>
            <person name="Bonito G."/>
        </authorList>
    </citation>
    <scope>NUCLEOTIDE SEQUENCE</scope>
    <source>
        <strain evidence="4">MES-2147</strain>
    </source>
</reference>
<dbReference type="EMBL" id="JAAAHW010000355">
    <property type="protein sequence ID" value="KAG0003389.1"/>
    <property type="molecule type" value="Genomic_DNA"/>
</dbReference>
<name>A0A9P6MIN6_9FUNG</name>
<keyword evidence="1" id="KW-0547">Nucleotide-binding</keyword>
<evidence type="ECO:0000256" key="2">
    <source>
        <dbReference type="ARBA" id="ARBA00023134"/>
    </source>
</evidence>
<sequence>MESVTTDVWIAKFETVHRRVRRIDTNGQIKDEDQLDASPRAVENPFRISVTDVFKGTGGVSATGILETGHIQVGEAIIIITGSKMAVNCKSMQICILISDGDEWRANEMSNCRRLCIVDSFRNLSYKADPITTVPVIIHHQSHNKPGTIPNWLQPLTRDGIGCEEDPRYMAKSSTAIVEIKLNGRAIPLEIFKDSKELGRVMLRKGSETVVAGIVTNIFGFES</sequence>
<protein>
    <recommendedName>
        <fullName evidence="3">GTP-eEF1A C-terminal domain-containing protein</fullName>
    </recommendedName>
</protein>
<dbReference type="InterPro" id="IPR050100">
    <property type="entry name" value="TRAFAC_GTPase_members"/>
</dbReference>
<dbReference type="InterPro" id="IPR009001">
    <property type="entry name" value="Transl_elong_EF1A/Init_IF2_C"/>
</dbReference>
<proteinExistence type="predicted"/>
<dbReference type="PANTHER" id="PTHR23115">
    <property type="entry name" value="TRANSLATION FACTOR"/>
    <property type="match status" value="1"/>
</dbReference>
<dbReference type="Proteomes" id="UP000749646">
    <property type="component" value="Unassembled WGS sequence"/>
</dbReference>
<dbReference type="Gene3D" id="2.40.30.10">
    <property type="entry name" value="Translation factors"/>
    <property type="match status" value="2"/>
</dbReference>
<evidence type="ECO:0000313" key="5">
    <source>
        <dbReference type="Proteomes" id="UP000749646"/>
    </source>
</evidence>
<dbReference type="SUPFAM" id="SSF50465">
    <property type="entry name" value="EF-Tu/eEF-1alpha/eIF2-gamma C-terminal domain"/>
    <property type="match status" value="1"/>
</dbReference>
<accession>A0A9P6MIN6</accession>
<dbReference type="InterPro" id="IPR009000">
    <property type="entry name" value="Transl_B-barrel_sf"/>
</dbReference>
<dbReference type="OrthoDB" id="342024at2759"/>
<dbReference type="AlphaFoldDB" id="A0A9P6MIN6"/>
<dbReference type="SUPFAM" id="SSF50447">
    <property type="entry name" value="Translation proteins"/>
    <property type="match status" value="1"/>
</dbReference>
<dbReference type="GO" id="GO:0005525">
    <property type="term" value="F:GTP binding"/>
    <property type="evidence" value="ECO:0007669"/>
    <property type="project" value="UniProtKB-KW"/>
</dbReference>